<dbReference type="EMBL" id="JAMKPW020000001">
    <property type="protein sequence ID" value="KAK8221898.1"/>
    <property type="molecule type" value="Genomic_DNA"/>
</dbReference>
<organism evidence="1 2">
    <name type="scientific">Zalaria obscura</name>
    <dbReference type="NCBI Taxonomy" id="2024903"/>
    <lineage>
        <taxon>Eukaryota</taxon>
        <taxon>Fungi</taxon>
        <taxon>Dikarya</taxon>
        <taxon>Ascomycota</taxon>
        <taxon>Pezizomycotina</taxon>
        <taxon>Dothideomycetes</taxon>
        <taxon>Dothideomycetidae</taxon>
        <taxon>Dothideales</taxon>
        <taxon>Zalariaceae</taxon>
        <taxon>Zalaria</taxon>
    </lineage>
</organism>
<name>A0ACC3SNJ0_9PEZI</name>
<reference evidence="1" key="1">
    <citation type="submission" date="2024-02" db="EMBL/GenBank/DDBJ databases">
        <title>Metagenome Assembled Genome of Zalaria obscura JY119.</title>
        <authorList>
            <person name="Vighnesh L."/>
            <person name="Jagadeeshwari U."/>
            <person name="Venkata Ramana C."/>
            <person name="Sasikala C."/>
        </authorList>
    </citation>
    <scope>NUCLEOTIDE SEQUENCE</scope>
    <source>
        <strain evidence="1">JY119</strain>
    </source>
</reference>
<dbReference type="Proteomes" id="UP001320706">
    <property type="component" value="Unassembled WGS sequence"/>
</dbReference>
<evidence type="ECO:0000313" key="1">
    <source>
        <dbReference type="EMBL" id="KAK8221898.1"/>
    </source>
</evidence>
<sequence>MWCRIEISVCCGSVRGISKLGRGSCVSGRLRLGVTRSLIRNGSWNLEICGAGTITIIAEYVMTPTTGPLSEAVISRGATPDPSPQESDGRCDRP</sequence>
<evidence type="ECO:0000313" key="2">
    <source>
        <dbReference type="Proteomes" id="UP001320706"/>
    </source>
</evidence>
<gene>
    <name evidence="1" type="ORF">M8818_000063</name>
</gene>
<proteinExistence type="predicted"/>
<protein>
    <submittedName>
        <fullName evidence="1">Uncharacterized protein</fullName>
    </submittedName>
</protein>
<accession>A0ACC3SNJ0</accession>
<keyword evidence="2" id="KW-1185">Reference proteome</keyword>
<comment type="caution">
    <text evidence="1">The sequence shown here is derived from an EMBL/GenBank/DDBJ whole genome shotgun (WGS) entry which is preliminary data.</text>
</comment>